<evidence type="ECO:0000313" key="5">
    <source>
        <dbReference type="Proteomes" id="UP001600888"/>
    </source>
</evidence>
<evidence type="ECO:0000256" key="1">
    <source>
        <dbReference type="ARBA" id="ARBA00022737"/>
    </source>
</evidence>
<protein>
    <recommendedName>
        <fullName evidence="3">Nephrocystin 3-like N-terminal domain-containing protein</fullName>
    </recommendedName>
</protein>
<feature type="compositionally biased region" description="Polar residues" evidence="2">
    <location>
        <begin position="327"/>
        <end position="340"/>
    </location>
</feature>
<dbReference type="InterPro" id="IPR056884">
    <property type="entry name" value="NPHP3-like_N"/>
</dbReference>
<dbReference type="PANTHER" id="PTHR10039">
    <property type="entry name" value="AMELOGENIN"/>
    <property type="match status" value="1"/>
</dbReference>
<organism evidence="4 5">
    <name type="scientific">Diaporthe vaccinii</name>
    <dbReference type="NCBI Taxonomy" id="105482"/>
    <lineage>
        <taxon>Eukaryota</taxon>
        <taxon>Fungi</taxon>
        <taxon>Dikarya</taxon>
        <taxon>Ascomycota</taxon>
        <taxon>Pezizomycotina</taxon>
        <taxon>Sordariomycetes</taxon>
        <taxon>Sordariomycetidae</taxon>
        <taxon>Diaporthales</taxon>
        <taxon>Diaporthaceae</taxon>
        <taxon>Diaporthe</taxon>
        <taxon>Diaporthe eres species complex</taxon>
    </lineage>
</organism>
<evidence type="ECO:0000313" key="4">
    <source>
        <dbReference type="EMBL" id="KAL2276233.1"/>
    </source>
</evidence>
<dbReference type="Gene3D" id="3.40.50.300">
    <property type="entry name" value="P-loop containing nucleotide triphosphate hydrolases"/>
    <property type="match status" value="1"/>
</dbReference>
<dbReference type="PANTHER" id="PTHR10039:SF5">
    <property type="entry name" value="NACHT DOMAIN-CONTAINING PROTEIN"/>
    <property type="match status" value="1"/>
</dbReference>
<evidence type="ECO:0000259" key="3">
    <source>
        <dbReference type="Pfam" id="PF24883"/>
    </source>
</evidence>
<feature type="region of interest" description="Disordered" evidence="2">
    <location>
        <begin position="262"/>
        <end position="342"/>
    </location>
</feature>
<proteinExistence type="predicted"/>
<comment type="caution">
    <text evidence="4">The sequence shown here is derived from an EMBL/GenBank/DDBJ whole genome shotgun (WGS) entry which is preliminary data.</text>
</comment>
<keyword evidence="5" id="KW-1185">Reference proteome</keyword>
<accession>A0ABR4E1F9</accession>
<keyword evidence="1" id="KW-0677">Repeat</keyword>
<feature type="compositionally biased region" description="Polar residues" evidence="2">
    <location>
        <begin position="286"/>
        <end position="296"/>
    </location>
</feature>
<feature type="domain" description="Nephrocystin 3-like N-terminal" evidence="3">
    <location>
        <begin position="363"/>
        <end position="537"/>
    </location>
</feature>
<gene>
    <name evidence="4" type="ORF">FJTKL_01282</name>
</gene>
<dbReference type="Proteomes" id="UP001600888">
    <property type="component" value="Unassembled WGS sequence"/>
</dbReference>
<dbReference type="Pfam" id="PF24883">
    <property type="entry name" value="NPHP3_N"/>
    <property type="match status" value="1"/>
</dbReference>
<evidence type="ECO:0000256" key="2">
    <source>
        <dbReference type="SAM" id="MobiDB-lite"/>
    </source>
</evidence>
<reference evidence="4 5" key="1">
    <citation type="submission" date="2024-03" db="EMBL/GenBank/DDBJ databases">
        <title>A high-quality draft genome sequence of Diaporthe vaccinii, a causative agent of upright dieback and viscid rot disease in cranberry plants.</title>
        <authorList>
            <person name="Sarrasin M."/>
            <person name="Lang B.F."/>
            <person name="Burger G."/>
        </authorList>
    </citation>
    <scope>NUCLEOTIDE SEQUENCE [LARGE SCALE GENOMIC DNA]</scope>
    <source>
        <strain evidence="4 5">IS7</strain>
    </source>
</reference>
<name>A0ABR4E1F9_9PEZI</name>
<dbReference type="SUPFAM" id="SSF52540">
    <property type="entry name" value="P-loop containing nucleoside triphosphate hydrolases"/>
    <property type="match status" value="1"/>
</dbReference>
<dbReference type="InterPro" id="IPR027417">
    <property type="entry name" value="P-loop_NTPase"/>
</dbReference>
<sequence>MDPVSALGLTSAILQVIDFSSKLISGAAEVYSSASGTTVKFEDSDRAVESLRNLTRRLDVRSTGSPLSSEERSLLETKHGCEDLSRDIQAIINSTKSRDTRSKRASVLVSWRAMRRKGKFKTLEERLDRYRAQAQEYLLATMSDDLSNTNKFLEALTQEQAQYAQTTRSEIRQMKTDITTAVHEAQVRQGTHSNGTSPDQLPLLSAIQQSLAKLVKATQVVNQEDVVLRRLWYPELGGRERTVEMPHKKTFRWLLYDSELPNSTSQVSEGNDESIEPDNAGVPGSDRNSYSDQSARSIDDHDAMSFHTAPDGGENGISDAFGDFQPESGSSISECSTTPSILKGSDKSRRVWREQREWRKQKRECFLSWLRTGDGIFYCSGKAGSGKSTLMKFLAHESRTRDELSFWSRNQGNSLILSHFFFWGSGTPLQRSLEGLYRGILWDILRQCPSLIPVVFPAAWSSIGVKNMPVASQPFTMDELESAMDRLFREKAVTTSHSLCLLIDGLDEYEGDYWKFSKAITHWVASSKHVKFCLSSRPYSAFLRHFALDEARHLRLHELTITDMYMFISDQFREDERYTTIEDNIRREFDLLSAIVDRSDGVFLWVRLVTMELLSGMGDHCSIPQLIKRLETIPLGLTNMFQKMLDSIDRTERQRAAQMFLTMTHGSYLRSTVSTMVFVQAIIDDIADDPGLSVQLLSGNVGPYLSSADCIEKSTGNFHIAISSALYIVQSAISSKTKKSDSA</sequence>
<dbReference type="EMBL" id="JBAWTH010000120">
    <property type="protein sequence ID" value="KAL2276233.1"/>
    <property type="molecule type" value="Genomic_DNA"/>
</dbReference>